<dbReference type="Gene3D" id="3.30.70.20">
    <property type="match status" value="2"/>
</dbReference>
<evidence type="ECO:0000259" key="9">
    <source>
        <dbReference type="PROSITE" id="PS51379"/>
    </source>
</evidence>
<comment type="cofactor">
    <cofactor evidence="1">
        <name>FAD</name>
        <dbReference type="ChEBI" id="CHEBI:57692"/>
    </cofactor>
</comment>
<organism evidence="10 11">
    <name type="scientific">Pseudodesulfovibrio methanolicus</name>
    <dbReference type="NCBI Taxonomy" id="3126690"/>
    <lineage>
        <taxon>Bacteria</taxon>
        <taxon>Pseudomonadati</taxon>
        <taxon>Thermodesulfobacteriota</taxon>
        <taxon>Desulfovibrionia</taxon>
        <taxon>Desulfovibrionales</taxon>
        <taxon>Desulfovibrionaceae</taxon>
    </lineage>
</organism>
<comment type="similarity">
    <text evidence="2">Belongs to the HdrA family.</text>
</comment>
<dbReference type="SUPFAM" id="SSF54862">
    <property type="entry name" value="4Fe-4S ferredoxins"/>
    <property type="match status" value="1"/>
</dbReference>
<dbReference type="SUPFAM" id="SSF51905">
    <property type="entry name" value="FAD/NAD(P)-binding domain"/>
    <property type="match status" value="1"/>
</dbReference>
<protein>
    <submittedName>
        <fullName evidence="10">CoB--CoM heterodisulfide reductase iron-sulfur subunit A family protein</fullName>
    </submittedName>
</protein>
<evidence type="ECO:0000256" key="6">
    <source>
        <dbReference type="ARBA" id="ARBA00023002"/>
    </source>
</evidence>
<dbReference type="PROSITE" id="PS51379">
    <property type="entry name" value="4FE4S_FER_2"/>
    <property type="match status" value="4"/>
</dbReference>
<dbReference type="Pfam" id="PF12831">
    <property type="entry name" value="FAD_oxidored"/>
    <property type="match status" value="1"/>
</dbReference>
<dbReference type="InterPro" id="IPR017900">
    <property type="entry name" value="4Fe4S_Fe_S_CS"/>
</dbReference>
<accession>A0ABZ2J3I9</accession>
<dbReference type="InterPro" id="IPR036188">
    <property type="entry name" value="FAD/NAD-bd_sf"/>
</dbReference>
<reference evidence="10 11" key="1">
    <citation type="submission" date="2024-03" db="EMBL/GenBank/DDBJ databases">
        <title>Phenotype and Genome Characterization of a Sulfate-Reducing Bacterium Pseudodesulfovibrio sp. strain 5S69, isolated from Petroleum Reservoir in Tatarstan (Russia).</title>
        <authorList>
            <person name="Bidzhieva S.K."/>
            <person name="Kadnikov V."/>
            <person name="Tourova T.P."/>
            <person name="Samigullina S.R."/>
            <person name="Sokolova D.S."/>
            <person name="Poltaraus A.B."/>
            <person name="Avtukh A.N."/>
            <person name="Tereshina V.M."/>
            <person name="Mardanov A.V."/>
            <person name="Nazina T.N."/>
        </authorList>
    </citation>
    <scope>NUCLEOTIDE SEQUENCE [LARGE SCALE GENOMIC DNA]</scope>
    <source>
        <strain evidence="10 11">5S69</strain>
    </source>
</reference>
<dbReference type="Gene3D" id="3.50.50.60">
    <property type="entry name" value="FAD/NAD(P)-binding domain"/>
    <property type="match status" value="1"/>
</dbReference>
<sequence length="656" mass="70496">MRIGVFVCHCGTNIGGTVDCPQVAESAGEIPDVVFASDEMYTCSEPGQESIVNAVREHDLDGVVVASCSPRMHEPTFRRAVERAGLNPYMFEMANIREHVSWVGRDKKANTRKALELVRMAVAKLRNATPLYSDKFNVTRKLMVIGGGVAGIQAALDAADAGIEVVLVERETSIGGKMAKLDKTFPTIDCSSCVLGPKMVEVAQHPRITLLTASEVQDVAGYVGNFTVKVKRRAVYVDWDACTGCGTCIEKCPSRKTPDPFNEHLAATTAINIPFPQAIPKKAAINPEYCLHLTKGKCGVCAKVCPVGCIDFEQRDRVDEIEVGAIVVATGYDLFDHSVYKQYGAGKLPDVITSLQYERLLNASGPTAGHVKRPSDGAEPERIVFIQCVGSRDRSKGRPYCSGFCCMYTAKQAILTKSHLPDSQSYVFYMDIRSPGKGYDEFTRRAQESYGAQYIRGRVSSIHQHGKSLVVRGADTLAGMQVEIEADLVVLAVGVEPAKGALELGGTLHISADSNGFFMEGHPKLRPVETNTAGVFLAGCCQGPRDIPNSVSMGSAAAAKALILFSKAQLESDPQVAAVNPQLCVGCFKCVQTCPFGAIKESEDRFGNPKAEVLASVCKGCGICSVTCPHGAVQLNNFTDNQLLAEVNAICPLPLA</sequence>
<keyword evidence="5" id="KW-0285">Flavoprotein</keyword>
<feature type="domain" description="4Fe-4S ferredoxin-type" evidence="9">
    <location>
        <begin position="233"/>
        <end position="263"/>
    </location>
</feature>
<dbReference type="Gene3D" id="3.40.50.720">
    <property type="entry name" value="NAD(P)-binding Rossmann-like Domain"/>
    <property type="match status" value="1"/>
</dbReference>
<keyword evidence="6" id="KW-0560">Oxidoreductase</keyword>
<feature type="domain" description="4Fe-4S ferredoxin-type" evidence="9">
    <location>
        <begin position="281"/>
        <end position="315"/>
    </location>
</feature>
<keyword evidence="7" id="KW-0408">Iron</keyword>
<evidence type="ECO:0000256" key="8">
    <source>
        <dbReference type="ARBA" id="ARBA00023014"/>
    </source>
</evidence>
<dbReference type="InterPro" id="IPR039650">
    <property type="entry name" value="HdrA-like"/>
</dbReference>
<keyword evidence="3" id="KW-0004">4Fe-4S</keyword>
<keyword evidence="8" id="KW-0411">Iron-sulfur</keyword>
<dbReference type="PANTHER" id="PTHR43498:SF1">
    <property type="entry name" value="COB--COM HETERODISULFIDE REDUCTASE IRON-SULFUR SUBUNIT A"/>
    <property type="match status" value="1"/>
</dbReference>
<dbReference type="Pfam" id="PF00037">
    <property type="entry name" value="Fer4"/>
    <property type="match status" value="1"/>
</dbReference>
<dbReference type="EMBL" id="CP146609">
    <property type="protein sequence ID" value="WWX23731.1"/>
    <property type="molecule type" value="Genomic_DNA"/>
</dbReference>
<evidence type="ECO:0000256" key="2">
    <source>
        <dbReference type="ARBA" id="ARBA00006561"/>
    </source>
</evidence>
<gene>
    <name evidence="10" type="ORF">V8V93_05880</name>
</gene>
<name>A0ABZ2J3I9_9BACT</name>
<dbReference type="InterPro" id="IPR017896">
    <property type="entry name" value="4Fe4S_Fe-S-bd"/>
</dbReference>
<proteinExistence type="inferred from homology"/>
<evidence type="ECO:0000256" key="7">
    <source>
        <dbReference type="ARBA" id="ARBA00023004"/>
    </source>
</evidence>
<evidence type="ECO:0000313" key="11">
    <source>
        <dbReference type="Proteomes" id="UP001385389"/>
    </source>
</evidence>
<evidence type="ECO:0000256" key="1">
    <source>
        <dbReference type="ARBA" id="ARBA00001974"/>
    </source>
</evidence>
<feature type="domain" description="4Fe-4S ferredoxin-type" evidence="9">
    <location>
        <begin position="609"/>
        <end position="638"/>
    </location>
</feature>
<dbReference type="PANTHER" id="PTHR43498">
    <property type="entry name" value="FERREDOXIN:COB-COM HETERODISULFIDE REDUCTASE SUBUNIT A"/>
    <property type="match status" value="1"/>
</dbReference>
<evidence type="ECO:0000256" key="3">
    <source>
        <dbReference type="ARBA" id="ARBA00022485"/>
    </source>
</evidence>
<dbReference type="Proteomes" id="UP001385389">
    <property type="component" value="Chromosome"/>
</dbReference>
<keyword evidence="11" id="KW-1185">Reference proteome</keyword>
<feature type="domain" description="4Fe-4S ferredoxin-type" evidence="9">
    <location>
        <begin position="575"/>
        <end position="604"/>
    </location>
</feature>
<keyword evidence="5" id="KW-0274">FAD</keyword>
<keyword evidence="4" id="KW-0479">Metal-binding</keyword>
<dbReference type="PRINTS" id="PR00368">
    <property type="entry name" value="FADPNR"/>
</dbReference>
<dbReference type="RefSeq" id="WP_338669428.1">
    <property type="nucleotide sequence ID" value="NZ_CP146609.1"/>
</dbReference>
<evidence type="ECO:0000313" key="10">
    <source>
        <dbReference type="EMBL" id="WWX23731.1"/>
    </source>
</evidence>
<evidence type="ECO:0000256" key="4">
    <source>
        <dbReference type="ARBA" id="ARBA00022723"/>
    </source>
</evidence>
<evidence type="ECO:0000256" key="5">
    <source>
        <dbReference type="ARBA" id="ARBA00022827"/>
    </source>
</evidence>
<dbReference type="Pfam" id="PF12838">
    <property type="entry name" value="Fer4_7"/>
    <property type="match status" value="1"/>
</dbReference>
<dbReference type="PROSITE" id="PS00198">
    <property type="entry name" value="4FE4S_FER_1"/>
    <property type="match status" value="3"/>
</dbReference>